<evidence type="ECO:0000313" key="7">
    <source>
        <dbReference type="Proteomes" id="UP001305414"/>
    </source>
</evidence>
<dbReference type="SMART" id="SM00490">
    <property type="entry name" value="HELICc"/>
    <property type="match status" value="1"/>
</dbReference>
<dbReference type="InterPro" id="IPR014001">
    <property type="entry name" value="Helicase_ATP-bd"/>
</dbReference>
<dbReference type="Pfam" id="PF00271">
    <property type="entry name" value="Helicase_C"/>
    <property type="match status" value="1"/>
</dbReference>
<evidence type="ECO:0008006" key="8">
    <source>
        <dbReference type="Google" id="ProtNLM"/>
    </source>
</evidence>
<keyword evidence="7" id="KW-1185">Reference proteome</keyword>
<dbReference type="InterPro" id="IPR000330">
    <property type="entry name" value="SNF2_N"/>
</dbReference>
<dbReference type="CDD" id="cd18793">
    <property type="entry name" value="SF2_C_SNF"/>
    <property type="match status" value="1"/>
</dbReference>
<evidence type="ECO:0000256" key="3">
    <source>
        <dbReference type="ARBA" id="ARBA00022840"/>
    </source>
</evidence>
<evidence type="ECO:0000313" key="6">
    <source>
        <dbReference type="EMBL" id="KAK5631605.1"/>
    </source>
</evidence>
<keyword evidence="1" id="KW-0547">Nucleotide-binding</keyword>
<dbReference type="Proteomes" id="UP001305414">
    <property type="component" value="Unassembled WGS sequence"/>
</dbReference>
<dbReference type="CDD" id="cd18008">
    <property type="entry name" value="DEXDc_SHPRH-like"/>
    <property type="match status" value="1"/>
</dbReference>
<dbReference type="Pfam" id="PF00176">
    <property type="entry name" value="SNF2-rel_dom"/>
    <property type="match status" value="1"/>
</dbReference>
<dbReference type="GO" id="GO:0005634">
    <property type="term" value="C:nucleus"/>
    <property type="evidence" value="ECO:0007669"/>
    <property type="project" value="TreeGrafter"/>
</dbReference>
<organism evidence="6 7">
    <name type="scientific">Xylaria bambusicola</name>
    <dbReference type="NCBI Taxonomy" id="326684"/>
    <lineage>
        <taxon>Eukaryota</taxon>
        <taxon>Fungi</taxon>
        <taxon>Dikarya</taxon>
        <taxon>Ascomycota</taxon>
        <taxon>Pezizomycotina</taxon>
        <taxon>Sordariomycetes</taxon>
        <taxon>Xylariomycetidae</taxon>
        <taxon>Xylariales</taxon>
        <taxon>Xylariaceae</taxon>
        <taxon>Xylaria</taxon>
    </lineage>
</organism>
<comment type="caution">
    <text evidence="6">The sequence shown here is derived from an EMBL/GenBank/DDBJ whole genome shotgun (WGS) entry which is preliminary data.</text>
</comment>
<dbReference type="GO" id="GO:0016787">
    <property type="term" value="F:hydrolase activity"/>
    <property type="evidence" value="ECO:0007669"/>
    <property type="project" value="UniProtKB-KW"/>
</dbReference>
<dbReference type="GO" id="GO:0005524">
    <property type="term" value="F:ATP binding"/>
    <property type="evidence" value="ECO:0007669"/>
    <property type="project" value="UniProtKB-KW"/>
</dbReference>
<dbReference type="PANTHER" id="PTHR45626:SF22">
    <property type="entry name" value="DNA REPAIR PROTEIN RAD5"/>
    <property type="match status" value="1"/>
</dbReference>
<name>A0AAN7UG01_9PEZI</name>
<dbReference type="InterPro" id="IPR038718">
    <property type="entry name" value="SNF2-like_sf"/>
</dbReference>
<evidence type="ECO:0000259" key="4">
    <source>
        <dbReference type="PROSITE" id="PS51192"/>
    </source>
</evidence>
<reference evidence="6 7" key="1">
    <citation type="submission" date="2023-10" db="EMBL/GenBank/DDBJ databases">
        <title>Draft genome sequence of Xylaria bambusicola isolate GMP-LS, the root and basal stem rot pathogen of sugarcane in Indonesia.</title>
        <authorList>
            <person name="Selvaraj P."/>
            <person name="Muralishankar V."/>
            <person name="Muruganantham S."/>
            <person name="Sp S."/>
            <person name="Haryani S."/>
            <person name="Lau K.J.X."/>
            <person name="Naqvi N.I."/>
        </authorList>
    </citation>
    <scope>NUCLEOTIDE SEQUENCE [LARGE SCALE GENOMIC DNA]</scope>
    <source>
        <strain evidence="6">GMP-LS</strain>
    </source>
</reference>
<dbReference type="PROSITE" id="PS51192">
    <property type="entry name" value="HELICASE_ATP_BIND_1"/>
    <property type="match status" value="1"/>
</dbReference>
<feature type="domain" description="Helicase ATP-binding" evidence="4">
    <location>
        <begin position="259"/>
        <end position="448"/>
    </location>
</feature>
<feature type="domain" description="Helicase C-terminal" evidence="5">
    <location>
        <begin position="673"/>
        <end position="814"/>
    </location>
</feature>
<dbReference type="InterPro" id="IPR027417">
    <property type="entry name" value="P-loop_NTPase"/>
</dbReference>
<dbReference type="EMBL" id="JAWHQM010000020">
    <property type="protein sequence ID" value="KAK5631605.1"/>
    <property type="molecule type" value="Genomic_DNA"/>
</dbReference>
<dbReference type="Gene3D" id="3.40.50.300">
    <property type="entry name" value="P-loop containing nucleotide triphosphate hydrolases"/>
    <property type="match status" value="1"/>
</dbReference>
<accession>A0AAN7UG01</accession>
<dbReference type="GO" id="GO:0008094">
    <property type="term" value="F:ATP-dependent activity, acting on DNA"/>
    <property type="evidence" value="ECO:0007669"/>
    <property type="project" value="TreeGrafter"/>
</dbReference>
<evidence type="ECO:0000256" key="2">
    <source>
        <dbReference type="ARBA" id="ARBA00022801"/>
    </source>
</evidence>
<evidence type="ECO:0000256" key="1">
    <source>
        <dbReference type="ARBA" id="ARBA00022741"/>
    </source>
</evidence>
<proteinExistence type="predicted"/>
<dbReference type="AlphaFoldDB" id="A0AAN7UG01"/>
<evidence type="ECO:0000259" key="5">
    <source>
        <dbReference type="PROSITE" id="PS51194"/>
    </source>
</evidence>
<protein>
    <recommendedName>
        <fullName evidence="8">Helicase ATP-binding domain-containing protein</fullName>
    </recommendedName>
</protein>
<keyword evidence="3" id="KW-0067">ATP-binding</keyword>
<dbReference type="Gene3D" id="3.40.50.10810">
    <property type="entry name" value="Tandem AAA-ATPase domain"/>
    <property type="match status" value="1"/>
</dbReference>
<keyword evidence="2" id="KW-0378">Hydrolase</keyword>
<gene>
    <name evidence="6" type="ORF">RRF57_007319</name>
</gene>
<dbReference type="SMART" id="SM00487">
    <property type="entry name" value="DEXDc"/>
    <property type="match status" value="1"/>
</dbReference>
<dbReference type="PROSITE" id="PS51194">
    <property type="entry name" value="HELICASE_CTER"/>
    <property type="match status" value="1"/>
</dbReference>
<dbReference type="SUPFAM" id="SSF52540">
    <property type="entry name" value="P-loop containing nucleoside triphosphate hydrolases"/>
    <property type="match status" value="2"/>
</dbReference>
<dbReference type="GO" id="GO:0006281">
    <property type="term" value="P:DNA repair"/>
    <property type="evidence" value="ECO:0007669"/>
    <property type="project" value="TreeGrafter"/>
</dbReference>
<sequence length="834" mass="94790">MPKKTLMRSGFCGFCPVLELRLNGKAETDQVEAKKNMLAKFAAWLTRNAPWSLPGSALYWTDTALPSRTHDTCAYQEEDTSHGRETFTEEPVSSLEIIQVRNSVYSCISSVINNEHTLNDSNTSTTPTVKNEPTCFGTYPIYTTRNVPYLNPQRFHNETNVYTSKFWSTSRSQGSREEEMSPIDFLATFTSDGVLNETEGSEFLQTPLISHQKKALTFMLNREQGWNFEQDGTDIWTSKWDQDSRYKYFVNNVDSTEYSDLPPPFKGGILADGMGFGKSLSMISLIAHDRSNGPRGTPSNYFICPPRCTLVVMPPHVLETWDKELSNKSIPKMHADRLRHLSNRHFSWHRHHRSTKIKNESSFLNTDIVLITYSTLASEWRHKSSSVIYRQVWYRVILDEAHSIKDPTTAAAKAAFALKSDRRWVVTGTPIQNRLSELASLFRFLQAFPYSNPKAFDECITRVGLPAIERLKRLLNYTMLRRPQNILDLPRRTDLKVFLKFDDPEQIAYNTARDKTTRSLDDLITSDQAGESYFNALQKINSLRLICNLGVSAIEDSRLSPSPSLLPRTTVWDKSKAQQALISLYLAGVPLACVTCGIAIDTYFSIPPDLGWLQVSKCLEIQCPSCHNSSPASEMQSCPCNSNCSSVSVRFQSLLVSIPDTRQLSRNLKFPTKIRRLVHDIEQHSSKEKCIVFSYWKTTLDLAFNALKEAGISCVQREQTFHDFTHVESVRVLLLSLSCGSSGLTLTSASRVFLMEPQWNPSTEEQAMGRFYHIGQMRDVTTVRYIMDHSIEKHVLAVQDRKKDLITFLLSSPGATSTKMTKQRLMVRLLLSKR</sequence>
<dbReference type="InterPro" id="IPR049730">
    <property type="entry name" value="SNF2/RAD54-like_C"/>
</dbReference>
<dbReference type="InterPro" id="IPR050628">
    <property type="entry name" value="SNF2_RAD54_helicase_TF"/>
</dbReference>
<dbReference type="PANTHER" id="PTHR45626">
    <property type="entry name" value="TRANSCRIPTION TERMINATION FACTOR 2-RELATED"/>
    <property type="match status" value="1"/>
</dbReference>
<dbReference type="InterPro" id="IPR001650">
    <property type="entry name" value="Helicase_C-like"/>
</dbReference>